<dbReference type="STRING" id="92487.SAMN02745130_01259"/>
<evidence type="ECO:0000313" key="8">
    <source>
        <dbReference type="Proteomes" id="UP000190460"/>
    </source>
</evidence>
<dbReference type="Pfam" id="PF03788">
    <property type="entry name" value="LrgA"/>
    <property type="match status" value="1"/>
</dbReference>
<reference evidence="7 8" key="1">
    <citation type="submission" date="2017-02" db="EMBL/GenBank/DDBJ databases">
        <authorList>
            <person name="Peterson S.W."/>
        </authorList>
    </citation>
    <scope>NUCLEOTIDE SEQUENCE [LARGE SCALE GENOMIC DNA]</scope>
    <source>
        <strain evidence="7 8">ATCC 49788</strain>
    </source>
</reference>
<keyword evidence="2" id="KW-1003">Cell membrane</keyword>
<dbReference type="AlphaFoldDB" id="A0A1T4W8M3"/>
<evidence type="ECO:0000256" key="3">
    <source>
        <dbReference type="ARBA" id="ARBA00022692"/>
    </source>
</evidence>
<feature type="transmembrane region" description="Helical" evidence="6">
    <location>
        <begin position="84"/>
        <end position="107"/>
    </location>
</feature>
<keyword evidence="3 6" id="KW-0812">Transmembrane</keyword>
<dbReference type="PANTHER" id="PTHR33931:SF2">
    <property type="entry name" value="HOLIN-LIKE PROTEIN CIDA"/>
    <property type="match status" value="1"/>
</dbReference>
<dbReference type="InterPro" id="IPR005538">
    <property type="entry name" value="LrgA/CidA"/>
</dbReference>
<sequence>MPFLNGITVLLIYQLLGEVLVRSFNLPIPGPVVGMSFLFITLVVYKRVPLALEAASTALLSHLSLLFIPAGVGLMLYFDALTQEWLPILVTLIASTLISMAVIALTMQGLMRLFKPKTEPAESNDANE</sequence>
<evidence type="ECO:0000256" key="1">
    <source>
        <dbReference type="ARBA" id="ARBA00004651"/>
    </source>
</evidence>
<evidence type="ECO:0000256" key="4">
    <source>
        <dbReference type="ARBA" id="ARBA00022989"/>
    </source>
</evidence>
<evidence type="ECO:0000256" key="5">
    <source>
        <dbReference type="ARBA" id="ARBA00023136"/>
    </source>
</evidence>
<name>A0A1T4W8M3_9GAMM</name>
<evidence type="ECO:0000256" key="2">
    <source>
        <dbReference type="ARBA" id="ARBA00022475"/>
    </source>
</evidence>
<protein>
    <submittedName>
        <fullName evidence="7">LrgA family protein</fullName>
    </submittedName>
</protein>
<accession>A0A1T4W8M3</accession>
<gene>
    <name evidence="7" type="ORF">SAMN02745130_01259</name>
</gene>
<evidence type="ECO:0000313" key="7">
    <source>
        <dbReference type="EMBL" id="SKA73654.1"/>
    </source>
</evidence>
<dbReference type="OrthoDB" id="385012at2"/>
<dbReference type="Proteomes" id="UP000190460">
    <property type="component" value="Unassembled WGS sequence"/>
</dbReference>
<feature type="transmembrane region" description="Helical" evidence="6">
    <location>
        <begin position="57"/>
        <end position="78"/>
    </location>
</feature>
<organism evidence="7 8">
    <name type="scientific">Thiothrix eikelboomii</name>
    <dbReference type="NCBI Taxonomy" id="92487"/>
    <lineage>
        <taxon>Bacteria</taxon>
        <taxon>Pseudomonadati</taxon>
        <taxon>Pseudomonadota</taxon>
        <taxon>Gammaproteobacteria</taxon>
        <taxon>Thiotrichales</taxon>
        <taxon>Thiotrichaceae</taxon>
        <taxon>Thiothrix</taxon>
    </lineage>
</organism>
<keyword evidence="5 6" id="KW-0472">Membrane</keyword>
<dbReference type="GO" id="GO:0005886">
    <property type="term" value="C:plasma membrane"/>
    <property type="evidence" value="ECO:0007669"/>
    <property type="project" value="UniProtKB-SubCell"/>
</dbReference>
<evidence type="ECO:0000256" key="6">
    <source>
        <dbReference type="SAM" id="Phobius"/>
    </source>
</evidence>
<dbReference type="PANTHER" id="PTHR33931">
    <property type="entry name" value="HOLIN-LIKE PROTEIN CIDA-RELATED"/>
    <property type="match status" value="1"/>
</dbReference>
<keyword evidence="4 6" id="KW-1133">Transmembrane helix</keyword>
<comment type="subcellular location">
    <subcellularLocation>
        <location evidence="1">Cell membrane</location>
        <topology evidence="1">Multi-pass membrane protein</topology>
    </subcellularLocation>
</comment>
<dbReference type="EMBL" id="FUYB01000004">
    <property type="protein sequence ID" value="SKA73654.1"/>
    <property type="molecule type" value="Genomic_DNA"/>
</dbReference>
<dbReference type="RefSeq" id="WP_078921731.1">
    <property type="nucleotide sequence ID" value="NZ_FUYB01000004.1"/>
</dbReference>
<feature type="transmembrane region" description="Helical" evidence="6">
    <location>
        <begin position="27"/>
        <end position="45"/>
    </location>
</feature>
<proteinExistence type="predicted"/>
<keyword evidence="8" id="KW-1185">Reference proteome</keyword>